<proteinExistence type="predicted"/>
<organism evidence="2 3">
    <name type="scientific">Aldrovandia affinis</name>
    <dbReference type="NCBI Taxonomy" id="143900"/>
    <lineage>
        <taxon>Eukaryota</taxon>
        <taxon>Metazoa</taxon>
        <taxon>Chordata</taxon>
        <taxon>Craniata</taxon>
        <taxon>Vertebrata</taxon>
        <taxon>Euteleostomi</taxon>
        <taxon>Actinopterygii</taxon>
        <taxon>Neopterygii</taxon>
        <taxon>Teleostei</taxon>
        <taxon>Notacanthiformes</taxon>
        <taxon>Halosauridae</taxon>
        <taxon>Aldrovandia</taxon>
    </lineage>
</organism>
<keyword evidence="3" id="KW-1185">Reference proteome</keyword>
<evidence type="ECO:0000313" key="2">
    <source>
        <dbReference type="EMBL" id="KAJ8378592.1"/>
    </source>
</evidence>
<dbReference type="Proteomes" id="UP001221898">
    <property type="component" value="Unassembled WGS sequence"/>
</dbReference>
<reference evidence="2" key="1">
    <citation type="journal article" date="2023" name="Science">
        <title>Genome structures resolve the early diversification of teleost fishes.</title>
        <authorList>
            <person name="Parey E."/>
            <person name="Louis A."/>
            <person name="Montfort J."/>
            <person name="Bouchez O."/>
            <person name="Roques C."/>
            <person name="Iampietro C."/>
            <person name="Lluch J."/>
            <person name="Castinel A."/>
            <person name="Donnadieu C."/>
            <person name="Desvignes T."/>
            <person name="Floi Bucao C."/>
            <person name="Jouanno E."/>
            <person name="Wen M."/>
            <person name="Mejri S."/>
            <person name="Dirks R."/>
            <person name="Jansen H."/>
            <person name="Henkel C."/>
            <person name="Chen W.J."/>
            <person name="Zahm M."/>
            <person name="Cabau C."/>
            <person name="Klopp C."/>
            <person name="Thompson A.W."/>
            <person name="Robinson-Rechavi M."/>
            <person name="Braasch I."/>
            <person name="Lecointre G."/>
            <person name="Bobe J."/>
            <person name="Postlethwait J.H."/>
            <person name="Berthelot C."/>
            <person name="Roest Crollius H."/>
            <person name="Guiguen Y."/>
        </authorList>
    </citation>
    <scope>NUCLEOTIDE SEQUENCE</scope>
    <source>
        <strain evidence="2">NC1722</strain>
    </source>
</reference>
<evidence type="ECO:0000256" key="1">
    <source>
        <dbReference type="SAM" id="MobiDB-lite"/>
    </source>
</evidence>
<gene>
    <name evidence="2" type="ORF">AAFF_G00238040</name>
</gene>
<name>A0AAD7W4I0_9TELE</name>
<comment type="caution">
    <text evidence="2">The sequence shown here is derived from an EMBL/GenBank/DDBJ whole genome shotgun (WGS) entry which is preliminary data.</text>
</comment>
<accession>A0AAD7W4I0</accession>
<dbReference type="EMBL" id="JAINUG010000316">
    <property type="protein sequence ID" value="KAJ8378592.1"/>
    <property type="molecule type" value="Genomic_DNA"/>
</dbReference>
<sequence>MKLGMSYIYSHRIVSAAIQSVSTRPRPLFSQLVSSGIEHGEVARGSVTAVAADNSIMTWRMNANERNTPPGSLRVVLFPTQFLKLSRGCGSFPVPPLEPSALGCKPTPGTASDPLCPSD</sequence>
<evidence type="ECO:0000313" key="3">
    <source>
        <dbReference type="Proteomes" id="UP001221898"/>
    </source>
</evidence>
<protein>
    <submittedName>
        <fullName evidence="2">Uncharacterized protein</fullName>
    </submittedName>
</protein>
<dbReference type="AlphaFoldDB" id="A0AAD7W4I0"/>
<feature type="region of interest" description="Disordered" evidence="1">
    <location>
        <begin position="100"/>
        <end position="119"/>
    </location>
</feature>